<dbReference type="InterPro" id="IPR001387">
    <property type="entry name" value="Cro/C1-type_HTH"/>
</dbReference>
<reference evidence="2 3" key="1">
    <citation type="submission" date="2016-10" db="EMBL/GenBank/DDBJ databases">
        <authorList>
            <person name="de Groot N.N."/>
        </authorList>
    </citation>
    <scope>NUCLEOTIDE SEQUENCE [LARGE SCALE GENOMIC DNA]</scope>
    <source>
        <strain evidence="2 3">DSM 1736</strain>
    </source>
</reference>
<gene>
    <name evidence="2" type="ORF">SAMN04488502_10256</name>
</gene>
<dbReference type="EMBL" id="FNHB01000002">
    <property type="protein sequence ID" value="SDM06463.1"/>
    <property type="molecule type" value="Genomic_DNA"/>
</dbReference>
<evidence type="ECO:0000259" key="1">
    <source>
        <dbReference type="PROSITE" id="PS50943"/>
    </source>
</evidence>
<dbReference type="InterPro" id="IPR010982">
    <property type="entry name" value="Lambda_DNA-bd_dom_sf"/>
</dbReference>
<evidence type="ECO:0000313" key="3">
    <source>
        <dbReference type="Proteomes" id="UP000214880"/>
    </source>
</evidence>
<dbReference type="RefSeq" id="WP_092070112.1">
    <property type="nucleotide sequence ID" value="NZ_FNHB01000002.1"/>
</dbReference>
<organism evidence="2 3">
    <name type="scientific">Dendrosporobacter quercicolus</name>
    <dbReference type="NCBI Taxonomy" id="146817"/>
    <lineage>
        <taxon>Bacteria</taxon>
        <taxon>Bacillati</taxon>
        <taxon>Bacillota</taxon>
        <taxon>Negativicutes</taxon>
        <taxon>Selenomonadales</taxon>
        <taxon>Sporomusaceae</taxon>
        <taxon>Dendrosporobacter</taxon>
    </lineage>
</organism>
<dbReference type="OrthoDB" id="9805309at2"/>
<dbReference type="Gene3D" id="1.10.260.40">
    <property type="entry name" value="lambda repressor-like DNA-binding domains"/>
    <property type="match status" value="1"/>
</dbReference>
<dbReference type="STRING" id="146817.SAMN04488502_10256"/>
<dbReference type="Proteomes" id="UP000214880">
    <property type="component" value="Unassembled WGS sequence"/>
</dbReference>
<keyword evidence="2" id="KW-0238">DNA-binding</keyword>
<dbReference type="Pfam" id="PF13443">
    <property type="entry name" value="HTH_26"/>
    <property type="match status" value="1"/>
</dbReference>
<dbReference type="SUPFAM" id="SSF47413">
    <property type="entry name" value="lambda repressor-like DNA-binding domains"/>
    <property type="match status" value="1"/>
</dbReference>
<dbReference type="AlphaFoldDB" id="A0A1G9Q6A5"/>
<sequence length="68" mass="8262">MISYEVFWRTLHREGVTTYMLREKHNISPNTLTRMRKGEYLSLRTIEDLCRILNCKIQDIVEYIPDKE</sequence>
<name>A0A1G9Q6A5_9FIRM</name>
<proteinExistence type="predicted"/>
<feature type="domain" description="HTH cro/C1-type" evidence="1">
    <location>
        <begin position="26"/>
        <end position="60"/>
    </location>
</feature>
<accession>A0A1G9Q6A5</accession>
<protein>
    <submittedName>
        <fullName evidence="2">DNA-binding transcriptional regulator, XRE family</fullName>
    </submittedName>
</protein>
<dbReference type="PROSITE" id="PS50943">
    <property type="entry name" value="HTH_CROC1"/>
    <property type="match status" value="1"/>
</dbReference>
<evidence type="ECO:0000313" key="2">
    <source>
        <dbReference type="EMBL" id="SDM06463.1"/>
    </source>
</evidence>
<keyword evidence="3" id="KW-1185">Reference proteome</keyword>
<dbReference type="GO" id="GO:0003677">
    <property type="term" value="F:DNA binding"/>
    <property type="evidence" value="ECO:0007669"/>
    <property type="project" value="UniProtKB-KW"/>
</dbReference>